<dbReference type="Proteomes" id="UP000704762">
    <property type="component" value="Unassembled WGS sequence"/>
</dbReference>
<feature type="region of interest" description="Disordered" evidence="1">
    <location>
        <begin position="290"/>
        <end position="310"/>
    </location>
</feature>
<comment type="caution">
    <text evidence="2">The sequence shown here is derived from an EMBL/GenBank/DDBJ whole genome shotgun (WGS) entry which is preliminary data.</text>
</comment>
<gene>
    <name evidence="2" type="ORF">JOE57_002937</name>
</gene>
<name>A0ABS2RLZ9_9ACTN</name>
<evidence type="ECO:0000313" key="2">
    <source>
        <dbReference type="EMBL" id="MBM7800016.1"/>
    </source>
</evidence>
<proteinExistence type="predicted"/>
<reference evidence="2 3" key="1">
    <citation type="submission" date="2021-01" db="EMBL/GenBank/DDBJ databases">
        <title>Sequencing the genomes of 1000 actinobacteria strains.</title>
        <authorList>
            <person name="Klenk H.-P."/>
        </authorList>
    </citation>
    <scope>NUCLEOTIDE SEQUENCE [LARGE SCALE GENOMIC DNA]</scope>
    <source>
        <strain evidence="2 3">DSM 18662</strain>
    </source>
</reference>
<sequence length="310" mass="33288">MPHWAPEPAADLHRAAELGWPDSGGQDELTQRLYHQWYAAPDPDVGPVDVDELGPPLAGVLRQAHAGSSRWLEATVLRTGASGVLVVGRPGEPARAVVRGDYAHPAGSQRLGMTPVVGERVSVRDRRDAPPTEGWWRTWGAGWNLITPPGGLTRIYLAPRPDRLPALLQLLTRLLLSTNDPWMIKVAADPVALRRPDATVVYLPVPLDQLRDSALLGQLCSEAGDMLRRHSPPLTLRVAAGIAAAEDPGDGRSFGELCCSLVAAGIAGSQARDDVPAAVAGRFRAAGLDPAEPYLRPRPAVPRRTVPEER</sequence>
<dbReference type="Pfam" id="PF17914">
    <property type="entry name" value="HopA1"/>
    <property type="match status" value="1"/>
</dbReference>
<dbReference type="EMBL" id="JAFBCF010000001">
    <property type="protein sequence ID" value="MBM7800016.1"/>
    <property type="molecule type" value="Genomic_DNA"/>
</dbReference>
<evidence type="ECO:0000256" key="1">
    <source>
        <dbReference type="SAM" id="MobiDB-lite"/>
    </source>
</evidence>
<accession>A0ABS2RLZ9</accession>
<dbReference type="RefSeq" id="WP_204919147.1">
    <property type="nucleotide sequence ID" value="NZ_BAAAQP010000003.1"/>
</dbReference>
<dbReference type="InterPro" id="IPR040871">
    <property type="entry name" value="HopA1"/>
</dbReference>
<protein>
    <submittedName>
        <fullName evidence="2">Uncharacterized protein</fullName>
    </submittedName>
</protein>
<organism evidence="2 3">
    <name type="scientific">Microlunatus panaciterrae</name>
    <dbReference type="NCBI Taxonomy" id="400768"/>
    <lineage>
        <taxon>Bacteria</taxon>
        <taxon>Bacillati</taxon>
        <taxon>Actinomycetota</taxon>
        <taxon>Actinomycetes</taxon>
        <taxon>Propionibacteriales</taxon>
        <taxon>Propionibacteriaceae</taxon>
        <taxon>Microlunatus</taxon>
    </lineage>
</organism>
<keyword evidence="3" id="KW-1185">Reference proteome</keyword>
<evidence type="ECO:0000313" key="3">
    <source>
        <dbReference type="Proteomes" id="UP000704762"/>
    </source>
</evidence>